<protein>
    <submittedName>
        <fullName evidence="1">Uncharacterized protein</fullName>
    </submittedName>
</protein>
<proteinExistence type="predicted"/>
<sequence>TFIAESIQFWYTLSGKQDGIDLFRTGPGGNTCAESLPKGAGDQYNGQCAGSVSILKPPI</sequence>
<comment type="caution">
    <text evidence="1">The sequence shown here is derived from an EMBL/GenBank/DDBJ whole genome shotgun (WGS) entry which is preliminary data.</text>
</comment>
<name>A0A5U8SW50_SALET</name>
<gene>
    <name evidence="1" type="ORF">DS524_29565</name>
</gene>
<accession>A0A5U8SW50</accession>
<evidence type="ECO:0000313" key="1">
    <source>
        <dbReference type="EMBL" id="EBR9859885.1"/>
    </source>
</evidence>
<dbReference type="AlphaFoldDB" id="A0A5U8SW50"/>
<dbReference type="EMBL" id="AAGUAT010000456">
    <property type="protein sequence ID" value="EBR9859885.1"/>
    <property type="molecule type" value="Genomic_DNA"/>
</dbReference>
<feature type="non-terminal residue" evidence="1">
    <location>
        <position position="1"/>
    </location>
</feature>
<reference evidence="1" key="1">
    <citation type="submission" date="2018-07" db="EMBL/GenBank/DDBJ databases">
        <authorList>
            <person name="Ashton P.M."/>
            <person name="Dallman T."/>
            <person name="Nair S."/>
            <person name="De Pinna E."/>
            <person name="Peters T."/>
            <person name="Grant K."/>
        </authorList>
    </citation>
    <scope>NUCLEOTIDE SEQUENCE</scope>
    <source>
        <strain evidence="1">296838</strain>
    </source>
</reference>
<organism evidence="1">
    <name type="scientific">Salmonella enterica subsp. enterica serovar Chester</name>
    <dbReference type="NCBI Taxonomy" id="149386"/>
    <lineage>
        <taxon>Bacteria</taxon>
        <taxon>Pseudomonadati</taxon>
        <taxon>Pseudomonadota</taxon>
        <taxon>Gammaproteobacteria</taxon>
        <taxon>Enterobacterales</taxon>
        <taxon>Enterobacteriaceae</taxon>
        <taxon>Salmonella</taxon>
    </lineage>
</organism>